<dbReference type="KEGG" id="amus:LMH87_006932"/>
<accession>A0A9W8UTN3</accession>
<dbReference type="SUPFAM" id="SSF57701">
    <property type="entry name" value="Zn2/Cys6 DNA-binding domain"/>
    <property type="match status" value="1"/>
</dbReference>
<dbReference type="AlphaFoldDB" id="A0A9W8UTN3"/>
<keyword evidence="5" id="KW-1185">Reference proteome</keyword>
<comment type="caution">
    <text evidence="4">The sequence shown here is derived from an EMBL/GenBank/DDBJ whole genome shotgun (WGS) entry which is preliminary data.</text>
</comment>
<name>A0A9W8UTN3_AKAMU</name>
<dbReference type="Proteomes" id="UP001144673">
    <property type="component" value="Chromosome 1"/>
</dbReference>
<gene>
    <name evidence="4" type="ORF">LMH87_006932</name>
</gene>
<dbReference type="SMART" id="SM00066">
    <property type="entry name" value="GAL4"/>
    <property type="match status" value="1"/>
</dbReference>
<dbReference type="CDD" id="cd00067">
    <property type="entry name" value="GAL4"/>
    <property type="match status" value="1"/>
</dbReference>
<feature type="region of interest" description="Disordered" evidence="2">
    <location>
        <begin position="768"/>
        <end position="867"/>
    </location>
</feature>
<dbReference type="InterPro" id="IPR001138">
    <property type="entry name" value="Zn2Cys6_DnaBD"/>
</dbReference>
<feature type="domain" description="Zn(2)-C6 fungal-type" evidence="3">
    <location>
        <begin position="451"/>
        <end position="480"/>
    </location>
</feature>
<evidence type="ECO:0000313" key="4">
    <source>
        <dbReference type="EMBL" id="KAJ4165294.1"/>
    </source>
</evidence>
<keyword evidence="1" id="KW-0539">Nucleus</keyword>
<feature type="region of interest" description="Disordered" evidence="2">
    <location>
        <begin position="383"/>
        <end position="441"/>
    </location>
</feature>
<feature type="compositionally biased region" description="Gly residues" evidence="2">
    <location>
        <begin position="858"/>
        <end position="867"/>
    </location>
</feature>
<evidence type="ECO:0000313" key="5">
    <source>
        <dbReference type="Proteomes" id="UP001144673"/>
    </source>
</evidence>
<feature type="compositionally biased region" description="Basic and acidic residues" evidence="2">
    <location>
        <begin position="513"/>
        <end position="528"/>
    </location>
</feature>
<dbReference type="GO" id="GO:0008270">
    <property type="term" value="F:zinc ion binding"/>
    <property type="evidence" value="ECO:0007669"/>
    <property type="project" value="InterPro"/>
</dbReference>
<dbReference type="EMBL" id="JAJHUN010000001">
    <property type="protein sequence ID" value="KAJ4165294.1"/>
    <property type="molecule type" value="Genomic_DNA"/>
</dbReference>
<feature type="compositionally biased region" description="Polar residues" evidence="2">
    <location>
        <begin position="681"/>
        <end position="710"/>
    </location>
</feature>
<feature type="region of interest" description="Disordered" evidence="2">
    <location>
        <begin position="203"/>
        <end position="266"/>
    </location>
</feature>
<feature type="region of interest" description="Disordered" evidence="2">
    <location>
        <begin position="590"/>
        <end position="755"/>
    </location>
</feature>
<organism evidence="4 5">
    <name type="scientific">Akanthomyces muscarius</name>
    <name type="common">Entomopathogenic fungus</name>
    <name type="synonym">Lecanicillium muscarium</name>
    <dbReference type="NCBI Taxonomy" id="2231603"/>
    <lineage>
        <taxon>Eukaryota</taxon>
        <taxon>Fungi</taxon>
        <taxon>Dikarya</taxon>
        <taxon>Ascomycota</taxon>
        <taxon>Pezizomycotina</taxon>
        <taxon>Sordariomycetes</taxon>
        <taxon>Hypocreomycetidae</taxon>
        <taxon>Hypocreales</taxon>
        <taxon>Cordycipitaceae</taxon>
        <taxon>Akanthomyces</taxon>
    </lineage>
</organism>
<dbReference type="Gene3D" id="4.10.240.10">
    <property type="entry name" value="Zn(2)-C6 fungal-type DNA-binding domain"/>
    <property type="match status" value="1"/>
</dbReference>
<feature type="compositionally biased region" description="Basic and acidic residues" evidence="2">
    <location>
        <begin position="644"/>
        <end position="663"/>
    </location>
</feature>
<feature type="compositionally biased region" description="Polar residues" evidence="2">
    <location>
        <begin position="312"/>
        <end position="321"/>
    </location>
</feature>
<protein>
    <recommendedName>
        <fullName evidence="3">Zn(2)-C6 fungal-type domain-containing protein</fullName>
    </recommendedName>
</protein>
<feature type="compositionally biased region" description="Low complexity" evidence="2">
    <location>
        <begin position="815"/>
        <end position="836"/>
    </location>
</feature>
<dbReference type="GeneID" id="80894091"/>
<dbReference type="InterPro" id="IPR036864">
    <property type="entry name" value="Zn2-C6_fun-type_DNA-bd_sf"/>
</dbReference>
<evidence type="ECO:0000256" key="2">
    <source>
        <dbReference type="SAM" id="MobiDB-lite"/>
    </source>
</evidence>
<evidence type="ECO:0000256" key="1">
    <source>
        <dbReference type="ARBA" id="ARBA00023242"/>
    </source>
</evidence>
<evidence type="ECO:0000259" key="3">
    <source>
        <dbReference type="PROSITE" id="PS50048"/>
    </source>
</evidence>
<dbReference type="GO" id="GO:0000981">
    <property type="term" value="F:DNA-binding transcription factor activity, RNA polymerase II-specific"/>
    <property type="evidence" value="ECO:0007669"/>
    <property type="project" value="InterPro"/>
</dbReference>
<proteinExistence type="predicted"/>
<reference evidence="4" key="1">
    <citation type="journal article" date="2023" name="Access Microbiol">
        <title>De-novo genome assembly for Akanthomyces muscarius, a biocontrol agent of insect agricultural pests.</title>
        <authorList>
            <person name="Erdos Z."/>
            <person name="Studholme D.J."/>
            <person name="Raymond B."/>
            <person name="Sharma M."/>
        </authorList>
    </citation>
    <scope>NUCLEOTIDE SEQUENCE</scope>
    <source>
        <strain evidence="4">Ve6</strain>
    </source>
</reference>
<feature type="region of interest" description="Disordered" evidence="2">
    <location>
        <begin position="303"/>
        <end position="325"/>
    </location>
</feature>
<feature type="compositionally biased region" description="Basic residues" evidence="2">
    <location>
        <begin position="247"/>
        <end position="257"/>
    </location>
</feature>
<dbReference type="RefSeq" id="XP_056060209.1">
    <property type="nucleotide sequence ID" value="XM_056191941.1"/>
</dbReference>
<feature type="region of interest" description="Disordered" evidence="2">
    <location>
        <begin position="507"/>
        <end position="536"/>
    </location>
</feature>
<dbReference type="PROSITE" id="PS50048">
    <property type="entry name" value="ZN2_CY6_FUNGAL_2"/>
    <property type="match status" value="1"/>
</dbReference>
<sequence>MADFLASFNFGAAEEEPTREEACASLDEVQSRFRDVFEGKVTETRAEHMKISIDIGPSTQFTIFGGDGDNVDPSLSRITAREALVSQPQQNPITQRAVSQEILNALGNIDGSTWSGIDELRKAQGWVLAYVCNHSWQQWTRHGKAAQTHAILDYSQKELDFVSRARPAFDCRGTVTITFSKTNSAITVNYSHTPFHRTVGEVYDLFKPPPPPPRAVSKQKAPGSARKSDTPRRKRAATGADGEPVPKKPRPRPKKGAKNQLSQAELVPMTEGFASANGMTTAIDAADHVALAALSAATTGDLVPNSGAAPQPKNNTASLNVSPEEAARRRETATNKLIEAGIDPATLNADQFSIFSNQSPEVQTESLNMLAKYGAERLHIVHPAKKDSPRLPAGQPDAESIASGSVNPHRLANDSASDNLGADNSAAETNGAPKTKTPQKAKAGAKSRVFCFNCKLSKFKCSKERPTCTVCQESGLTCEYPAAKPRNRKSAAFVTEDEDTVMSENVDAEGEAEDARADAVHTQAEDQRQPSAYGQVPIADMMQITPDEEGNGSRPIGEASLQPTYEYRAPTSSLNWNSGGLALPQGRVYYPPAPSAATKEPLPNNARTVVETAAPKRSQRVSKPTAKAKSRIPTPVQALIAPPPRERHESPLERHNPRRHEAQPRNSLAFDRSPPNPYGQPVTQPQYASDPYRQNPSYGQNQGAYPQLQETAPERIAYDPNAYRSDAHPKSFNQQKPPDPTHANAATGSWPSRGQDVAATDTLQRIHGYGGSSNTGNTMLSVHPPNQHRSTGGGSDRMQGVMGAAKHGSSRKSYSSQPVQQQVSAAPNQPQSSQQSWYGFNGLHGGSATNTQSNHSWGGSGGGGGWN</sequence>
<dbReference type="PRINTS" id="PR00755">
    <property type="entry name" value="AFLATOXINBRP"/>
</dbReference>
<dbReference type="Pfam" id="PF00172">
    <property type="entry name" value="Zn_clus"/>
    <property type="match status" value="1"/>
</dbReference>